<feature type="region of interest" description="Disordered" evidence="1">
    <location>
        <begin position="1"/>
        <end position="45"/>
    </location>
</feature>
<organism evidence="2">
    <name type="scientific">viral metagenome</name>
    <dbReference type="NCBI Taxonomy" id="1070528"/>
    <lineage>
        <taxon>unclassified sequences</taxon>
        <taxon>metagenomes</taxon>
        <taxon>organismal metagenomes</taxon>
    </lineage>
</organism>
<dbReference type="EMBL" id="MT142248">
    <property type="protein sequence ID" value="QJA76864.1"/>
    <property type="molecule type" value="Genomic_DNA"/>
</dbReference>
<accession>A0A6M3K441</accession>
<name>A0A6M3K441_9ZZZZ</name>
<dbReference type="AlphaFoldDB" id="A0A6M3K441"/>
<feature type="region of interest" description="Disordered" evidence="1">
    <location>
        <begin position="50"/>
        <end position="69"/>
    </location>
</feature>
<evidence type="ECO:0000256" key="1">
    <source>
        <dbReference type="SAM" id="MobiDB-lite"/>
    </source>
</evidence>
<sequence length="157" mass="16093">MDKSKNGAEPHGSGIGPDAGVSFHGGDFARLDMGAGAGLDLDRGDKAEGVGTVAHARVPEAPPSGRGVAQLEARETHNLEVEGSSPSSATTDTCDDGGLIGAAGAGPDTPQPADPSIDWPWPCSPAVVYDPSELTDADRRELQKPPVSGLFPHQRFT</sequence>
<reference evidence="2" key="1">
    <citation type="submission" date="2020-03" db="EMBL/GenBank/DDBJ databases">
        <title>The deep terrestrial virosphere.</title>
        <authorList>
            <person name="Holmfeldt K."/>
            <person name="Nilsson E."/>
            <person name="Simone D."/>
            <person name="Lopez-Fernandez M."/>
            <person name="Wu X."/>
            <person name="de Brujin I."/>
            <person name="Lundin D."/>
            <person name="Andersson A."/>
            <person name="Bertilsson S."/>
            <person name="Dopson M."/>
        </authorList>
    </citation>
    <scope>NUCLEOTIDE SEQUENCE</scope>
    <source>
        <strain evidence="2">MM415A01412</strain>
    </source>
</reference>
<gene>
    <name evidence="2" type="ORF">MM415A01412_0012</name>
</gene>
<evidence type="ECO:0000313" key="2">
    <source>
        <dbReference type="EMBL" id="QJA76864.1"/>
    </source>
</evidence>
<feature type="region of interest" description="Disordered" evidence="1">
    <location>
        <begin position="75"/>
        <end position="157"/>
    </location>
</feature>
<proteinExistence type="predicted"/>
<protein>
    <submittedName>
        <fullName evidence="2">Uncharacterized protein</fullName>
    </submittedName>
</protein>